<dbReference type="Gene3D" id="1.10.10.10">
    <property type="entry name" value="Winged helix-like DNA-binding domain superfamily/Winged helix DNA-binding domain"/>
    <property type="match status" value="1"/>
</dbReference>
<evidence type="ECO:0000313" key="1">
    <source>
        <dbReference type="EMBL" id="MBP2033467.1"/>
    </source>
</evidence>
<comment type="caution">
    <text evidence="1">The sequence shown here is derived from an EMBL/GenBank/DDBJ whole genome shotgun (WGS) entry which is preliminary data.</text>
</comment>
<dbReference type="InterPro" id="IPR036388">
    <property type="entry name" value="WH-like_DNA-bd_sf"/>
</dbReference>
<dbReference type="Proteomes" id="UP001519307">
    <property type="component" value="Unassembled WGS sequence"/>
</dbReference>
<keyword evidence="2" id="KW-1185">Reference proteome</keyword>
<organism evidence="1 2">
    <name type="scientific">Clostridium algifaecis</name>
    <dbReference type="NCBI Taxonomy" id="1472040"/>
    <lineage>
        <taxon>Bacteria</taxon>
        <taxon>Bacillati</taxon>
        <taxon>Bacillota</taxon>
        <taxon>Clostridia</taxon>
        <taxon>Eubacteriales</taxon>
        <taxon>Clostridiaceae</taxon>
        <taxon>Clostridium</taxon>
    </lineage>
</organism>
<protein>
    <submittedName>
        <fullName evidence="1">Transposase-like protein</fullName>
    </submittedName>
</protein>
<name>A0ABS4KTT3_9CLOT</name>
<dbReference type="EMBL" id="JAGGLM010000015">
    <property type="protein sequence ID" value="MBP2033467.1"/>
    <property type="molecule type" value="Genomic_DNA"/>
</dbReference>
<proteinExistence type="predicted"/>
<gene>
    <name evidence="1" type="ORF">J2Z42_002170</name>
</gene>
<sequence>MLKTEQKQQILELRKKGYGYKSIASILQIKRDSVRNLCKSHGLVGYGQPVDNKTVEESTTIKNCLNCGKELNTEDKRGRKPKFCCETCRRTWWKNNDDKKNKRDSAWYSFKCKNCGKEFKTYGNKNRKYCSIKCSIDFRFGSTTLK</sequence>
<evidence type="ECO:0000313" key="2">
    <source>
        <dbReference type="Proteomes" id="UP001519307"/>
    </source>
</evidence>
<accession>A0ABS4KTT3</accession>
<dbReference type="RefSeq" id="WP_209702630.1">
    <property type="nucleotide sequence ID" value="NZ_JAGGLM010000015.1"/>
</dbReference>
<reference evidence="1 2" key="1">
    <citation type="submission" date="2021-03" db="EMBL/GenBank/DDBJ databases">
        <title>Genomic Encyclopedia of Type Strains, Phase IV (KMG-IV): sequencing the most valuable type-strain genomes for metagenomic binning, comparative biology and taxonomic classification.</title>
        <authorList>
            <person name="Goeker M."/>
        </authorList>
    </citation>
    <scope>NUCLEOTIDE SEQUENCE [LARGE SCALE GENOMIC DNA]</scope>
    <source>
        <strain evidence="1 2">DSM 28783</strain>
    </source>
</reference>